<evidence type="ECO:0000256" key="17">
    <source>
        <dbReference type="RuleBase" id="RU362033"/>
    </source>
</evidence>
<dbReference type="NCBIfam" id="TIGR01652">
    <property type="entry name" value="ATPase-Plipid"/>
    <property type="match status" value="1"/>
</dbReference>
<accession>A0A2S5B0D7</accession>
<dbReference type="GO" id="GO:0016887">
    <property type="term" value="F:ATP hydrolysis activity"/>
    <property type="evidence" value="ECO:0007669"/>
    <property type="project" value="InterPro"/>
</dbReference>
<evidence type="ECO:0000256" key="16">
    <source>
        <dbReference type="PIRSR" id="PIRSR606539-3"/>
    </source>
</evidence>
<feature type="compositionally biased region" description="Polar residues" evidence="18">
    <location>
        <begin position="1532"/>
        <end position="1543"/>
    </location>
</feature>
<dbReference type="Gene3D" id="3.40.50.1000">
    <property type="entry name" value="HAD superfamily/HAD-like"/>
    <property type="match status" value="1"/>
</dbReference>
<dbReference type="GO" id="GO:0005886">
    <property type="term" value="C:plasma membrane"/>
    <property type="evidence" value="ECO:0007669"/>
    <property type="project" value="TreeGrafter"/>
</dbReference>
<feature type="binding site" evidence="15">
    <location>
        <position position="829"/>
    </location>
    <ligand>
        <name>ATP</name>
        <dbReference type="ChEBI" id="CHEBI:30616"/>
    </ligand>
</feature>
<evidence type="ECO:0000256" key="12">
    <source>
        <dbReference type="ARBA" id="ARBA00034036"/>
    </source>
</evidence>
<feature type="transmembrane region" description="Helical" evidence="17">
    <location>
        <begin position="1275"/>
        <end position="1296"/>
    </location>
</feature>
<dbReference type="SUPFAM" id="SSF81665">
    <property type="entry name" value="Calcium ATPase, transmembrane domain M"/>
    <property type="match status" value="1"/>
</dbReference>
<evidence type="ECO:0000256" key="4">
    <source>
        <dbReference type="ARBA" id="ARBA00022692"/>
    </source>
</evidence>
<evidence type="ECO:0000256" key="11">
    <source>
        <dbReference type="ARBA" id="ARBA00023136"/>
    </source>
</evidence>
<dbReference type="GO" id="GO:0000287">
    <property type="term" value="F:magnesium ion binding"/>
    <property type="evidence" value="ECO:0007669"/>
    <property type="project" value="UniProtKB-UniRule"/>
</dbReference>
<dbReference type="FunFam" id="3.40.50.1000:FF:000001">
    <property type="entry name" value="Phospholipid-transporting ATPase IC"/>
    <property type="match status" value="1"/>
</dbReference>
<feature type="compositionally biased region" description="Low complexity" evidence="18">
    <location>
        <begin position="1498"/>
        <end position="1510"/>
    </location>
</feature>
<feature type="compositionally biased region" description="Low complexity" evidence="18">
    <location>
        <begin position="1630"/>
        <end position="1649"/>
    </location>
</feature>
<feature type="transmembrane region" description="Helical" evidence="17">
    <location>
        <begin position="587"/>
        <end position="609"/>
    </location>
</feature>
<keyword evidence="5 16" id="KW-0479">Metal-binding</keyword>
<feature type="binding site" evidence="16">
    <location>
        <position position="702"/>
    </location>
    <ligand>
        <name>Mg(2+)</name>
        <dbReference type="ChEBI" id="CHEBI:18420"/>
    </ligand>
</feature>
<dbReference type="InterPro" id="IPR023214">
    <property type="entry name" value="HAD_sf"/>
</dbReference>
<dbReference type="GO" id="GO:0045332">
    <property type="term" value="P:phospholipid translocation"/>
    <property type="evidence" value="ECO:0007669"/>
    <property type="project" value="TreeGrafter"/>
</dbReference>
<feature type="compositionally biased region" description="Basic and acidic residues" evidence="18">
    <location>
        <begin position="244"/>
        <end position="257"/>
    </location>
</feature>
<feature type="domain" description="P-type ATPase N-terminal" evidence="19">
    <location>
        <begin position="95"/>
        <end position="131"/>
    </location>
</feature>
<dbReference type="InterPro" id="IPR044492">
    <property type="entry name" value="P_typ_ATPase_HD_dom"/>
</dbReference>
<dbReference type="InterPro" id="IPR008250">
    <property type="entry name" value="ATPase_P-typ_transduc_dom_A_sf"/>
</dbReference>
<feature type="transmembrane region" description="Helical" evidence="17">
    <location>
        <begin position="1360"/>
        <end position="1378"/>
    </location>
</feature>
<feature type="transmembrane region" description="Helical" evidence="17">
    <location>
        <begin position="1433"/>
        <end position="1453"/>
    </location>
</feature>
<feature type="transmembrane region" description="Helical" evidence="17">
    <location>
        <begin position="1326"/>
        <end position="1348"/>
    </location>
</feature>
<dbReference type="EC" id="7.6.2.1" evidence="17"/>
<protein>
    <recommendedName>
        <fullName evidence="17">Phospholipid-transporting ATPase</fullName>
        <ecNumber evidence="17">7.6.2.1</ecNumber>
    </recommendedName>
</protein>
<comment type="cofactor">
    <cofactor evidence="16">
        <name>Mg(2+)</name>
        <dbReference type="ChEBI" id="CHEBI:18420"/>
    </cofactor>
</comment>
<feature type="region of interest" description="Disordered" evidence="18">
    <location>
        <begin position="1070"/>
        <end position="1094"/>
    </location>
</feature>
<feature type="compositionally biased region" description="Basic and acidic residues" evidence="18">
    <location>
        <begin position="274"/>
        <end position="288"/>
    </location>
</feature>
<evidence type="ECO:0000256" key="2">
    <source>
        <dbReference type="ARBA" id="ARBA00008109"/>
    </source>
</evidence>
<feature type="binding site" evidence="15">
    <location>
        <position position="872"/>
    </location>
    <ligand>
        <name>ATP</name>
        <dbReference type="ChEBI" id="CHEBI:30616"/>
    </ligand>
</feature>
<comment type="similarity">
    <text evidence="2 17">Belongs to the cation transport ATPase (P-type) (TC 3.A.3) family. Type IV subfamily.</text>
</comment>
<comment type="caution">
    <text evidence="21">The sequence shown here is derived from an EMBL/GenBank/DDBJ whole genome shotgun (WGS) entry which is preliminary data.</text>
</comment>
<feature type="compositionally biased region" description="Basic residues" evidence="18">
    <location>
        <begin position="258"/>
        <end position="273"/>
    </location>
</feature>
<evidence type="ECO:0000256" key="6">
    <source>
        <dbReference type="ARBA" id="ARBA00022741"/>
    </source>
</evidence>
<dbReference type="GO" id="GO:0140326">
    <property type="term" value="F:ATPase-coupled intramembrane lipid transporter activity"/>
    <property type="evidence" value="ECO:0007669"/>
    <property type="project" value="UniProtKB-EC"/>
</dbReference>
<dbReference type="Pfam" id="PF16209">
    <property type="entry name" value="PhoLip_ATPase_N"/>
    <property type="match status" value="1"/>
</dbReference>
<evidence type="ECO:0000256" key="15">
    <source>
        <dbReference type="PIRSR" id="PIRSR606539-2"/>
    </source>
</evidence>
<gene>
    <name evidence="21" type="ORF">BMF94_6832</name>
</gene>
<evidence type="ECO:0000256" key="18">
    <source>
        <dbReference type="SAM" id="MobiDB-lite"/>
    </source>
</evidence>
<dbReference type="EMBL" id="PJQD01000140">
    <property type="protein sequence ID" value="POY70247.1"/>
    <property type="molecule type" value="Genomic_DNA"/>
</dbReference>
<feature type="binding site" evidence="15">
    <location>
        <position position="1016"/>
    </location>
    <ligand>
        <name>ATP</name>
        <dbReference type="ChEBI" id="CHEBI:30616"/>
    </ligand>
</feature>
<comment type="catalytic activity">
    <reaction evidence="12 17">
        <text>ATP + H2O + phospholipidSide 1 = ADP + phosphate + phospholipidSide 2.</text>
        <dbReference type="EC" id="7.6.2.1"/>
    </reaction>
</comment>
<keyword evidence="7 15" id="KW-0067">ATP-binding</keyword>
<feature type="transmembrane region" description="Helical" evidence="17">
    <location>
        <begin position="636"/>
        <end position="656"/>
    </location>
</feature>
<keyword evidence="6 15" id="KW-0547">Nucleotide-binding</keyword>
<evidence type="ECO:0000256" key="9">
    <source>
        <dbReference type="ARBA" id="ARBA00022967"/>
    </source>
</evidence>
<dbReference type="InterPro" id="IPR032631">
    <property type="entry name" value="P-type_ATPase_N"/>
</dbReference>
<dbReference type="SUPFAM" id="SSF56784">
    <property type="entry name" value="HAD-like"/>
    <property type="match status" value="1"/>
</dbReference>
<dbReference type="InterPro" id="IPR006539">
    <property type="entry name" value="P-type_ATPase_IV"/>
</dbReference>
<evidence type="ECO:0000259" key="20">
    <source>
        <dbReference type="Pfam" id="PF16212"/>
    </source>
</evidence>
<feature type="transmembrane region" description="Helical" evidence="17">
    <location>
        <begin position="1247"/>
        <end position="1269"/>
    </location>
</feature>
<dbReference type="PANTHER" id="PTHR24092:SF153">
    <property type="entry name" value="PHOSPHOLIPID-TRANSPORTING ATPASE"/>
    <property type="match status" value="1"/>
</dbReference>
<dbReference type="SUPFAM" id="SSF81653">
    <property type="entry name" value="Calcium ATPase, transduction domain A"/>
    <property type="match status" value="1"/>
</dbReference>
<feature type="binding site" evidence="15">
    <location>
        <position position="704"/>
    </location>
    <ligand>
        <name>ATP</name>
        <dbReference type="ChEBI" id="CHEBI:30616"/>
    </ligand>
</feature>
<evidence type="ECO:0000256" key="1">
    <source>
        <dbReference type="ARBA" id="ARBA00004141"/>
    </source>
</evidence>
<dbReference type="STRING" id="741276.A0A2S5B0D7"/>
<keyword evidence="10 17" id="KW-1133">Transmembrane helix</keyword>
<dbReference type="GO" id="GO:0005524">
    <property type="term" value="F:ATP binding"/>
    <property type="evidence" value="ECO:0007669"/>
    <property type="project" value="UniProtKB-UniRule"/>
</dbReference>
<evidence type="ECO:0000259" key="19">
    <source>
        <dbReference type="Pfam" id="PF16209"/>
    </source>
</evidence>
<dbReference type="Gene3D" id="2.70.150.10">
    <property type="entry name" value="Calcium-transporting ATPase, cytoplasmic transduction domain A"/>
    <property type="match status" value="1"/>
</dbReference>
<feature type="binding site" evidence="16">
    <location>
        <position position="1190"/>
    </location>
    <ligand>
        <name>Mg(2+)</name>
        <dbReference type="ChEBI" id="CHEBI:18420"/>
    </ligand>
</feature>
<feature type="binding site" evidence="15">
    <location>
        <position position="1189"/>
    </location>
    <ligand>
        <name>ATP</name>
        <dbReference type="ChEBI" id="CHEBI:30616"/>
    </ligand>
</feature>
<evidence type="ECO:0000313" key="21">
    <source>
        <dbReference type="EMBL" id="POY70247.1"/>
    </source>
</evidence>
<feature type="binding site" evidence="15">
    <location>
        <position position="703"/>
    </location>
    <ligand>
        <name>ATP</name>
        <dbReference type="ChEBI" id="CHEBI:30616"/>
    </ligand>
</feature>
<proteinExistence type="inferred from homology"/>
<dbReference type="InterPro" id="IPR001757">
    <property type="entry name" value="P_typ_ATPase"/>
</dbReference>
<dbReference type="InterPro" id="IPR018303">
    <property type="entry name" value="ATPase_P-typ_P_site"/>
</dbReference>
<dbReference type="OrthoDB" id="377733at2759"/>
<dbReference type="PRINTS" id="PR00119">
    <property type="entry name" value="CATATPASE"/>
</dbReference>
<dbReference type="InterPro" id="IPR023299">
    <property type="entry name" value="ATPase_P-typ_cyto_dom_N"/>
</dbReference>
<feature type="binding site" evidence="16">
    <location>
        <position position="704"/>
    </location>
    <ligand>
        <name>Mg(2+)</name>
        <dbReference type="ChEBI" id="CHEBI:18420"/>
    </ligand>
</feature>
<dbReference type="Pfam" id="PF13246">
    <property type="entry name" value="Cation_ATPase"/>
    <property type="match status" value="1"/>
</dbReference>
<feature type="binding site" evidence="15">
    <location>
        <position position="1014"/>
    </location>
    <ligand>
        <name>ATP</name>
        <dbReference type="ChEBI" id="CHEBI:30616"/>
    </ligand>
</feature>
<keyword evidence="22" id="KW-1185">Reference proteome</keyword>
<keyword evidence="11 17" id="KW-0472">Membrane</keyword>
<evidence type="ECO:0000256" key="5">
    <source>
        <dbReference type="ARBA" id="ARBA00022723"/>
    </source>
</evidence>
<organism evidence="21 22">
    <name type="scientific">Rhodotorula taiwanensis</name>
    <dbReference type="NCBI Taxonomy" id="741276"/>
    <lineage>
        <taxon>Eukaryota</taxon>
        <taxon>Fungi</taxon>
        <taxon>Dikarya</taxon>
        <taxon>Basidiomycota</taxon>
        <taxon>Pucciniomycotina</taxon>
        <taxon>Microbotryomycetes</taxon>
        <taxon>Sporidiobolales</taxon>
        <taxon>Sporidiobolaceae</taxon>
        <taxon>Rhodotorula</taxon>
    </lineage>
</organism>
<dbReference type="Gene3D" id="3.40.1110.10">
    <property type="entry name" value="Calcium-transporting ATPase, cytoplasmic domain N"/>
    <property type="match status" value="1"/>
</dbReference>
<dbReference type="InterPro" id="IPR023298">
    <property type="entry name" value="ATPase_P-typ_TM_dom_sf"/>
</dbReference>
<keyword evidence="3" id="KW-0597">Phosphoprotein</keyword>
<evidence type="ECO:0000256" key="14">
    <source>
        <dbReference type="PIRSR" id="PIRSR606539-1"/>
    </source>
</evidence>
<evidence type="ECO:0000256" key="10">
    <source>
        <dbReference type="ARBA" id="ARBA00022989"/>
    </source>
</evidence>
<feature type="region of interest" description="Disordered" evidence="18">
    <location>
        <begin position="383"/>
        <end position="417"/>
    </location>
</feature>
<evidence type="ECO:0000256" key="13">
    <source>
        <dbReference type="ARBA" id="ARBA00049128"/>
    </source>
</evidence>
<feature type="region of interest" description="Disordered" evidence="18">
    <location>
        <begin position="731"/>
        <end position="764"/>
    </location>
</feature>
<dbReference type="InterPro" id="IPR032630">
    <property type="entry name" value="P_typ_ATPase_c"/>
</dbReference>
<feature type="region of interest" description="Disordered" evidence="18">
    <location>
        <begin position="1628"/>
        <end position="1669"/>
    </location>
</feature>
<feature type="binding site" evidence="15">
    <location>
        <position position="1190"/>
    </location>
    <ligand>
        <name>ATP</name>
        <dbReference type="ChEBI" id="CHEBI:30616"/>
    </ligand>
</feature>
<feature type="binding site" evidence="15">
    <location>
        <position position="900"/>
    </location>
    <ligand>
        <name>ATP</name>
        <dbReference type="ChEBI" id="CHEBI:30616"/>
    </ligand>
</feature>
<dbReference type="SFLD" id="SFLDS00003">
    <property type="entry name" value="Haloacid_Dehalogenase"/>
    <property type="match status" value="1"/>
</dbReference>
<feature type="compositionally biased region" description="Low complexity" evidence="18">
    <location>
        <begin position="746"/>
        <end position="756"/>
    </location>
</feature>
<dbReference type="InterPro" id="IPR036412">
    <property type="entry name" value="HAD-like_sf"/>
</dbReference>
<feature type="active site" description="4-aspartylphosphate intermediate" evidence="14">
    <location>
        <position position="702"/>
    </location>
</feature>
<feature type="binding site" evidence="15">
    <location>
        <position position="702"/>
    </location>
    <ligand>
        <name>ATP</name>
        <dbReference type="ChEBI" id="CHEBI:30616"/>
    </ligand>
</feature>
<feature type="domain" description="P-type ATPase C-terminal" evidence="20">
    <location>
        <begin position="1212"/>
        <end position="1461"/>
    </location>
</feature>
<comment type="subcellular location">
    <subcellularLocation>
        <location evidence="1 17">Membrane</location>
        <topology evidence="1 17">Multi-pass membrane protein</topology>
    </subcellularLocation>
</comment>
<keyword evidence="8 16" id="KW-0460">Magnesium</keyword>
<evidence type="ECO:0000256" key="3">
    <source>
        <dbReference type="ARBA" id="ARBA00022553"/>
    </source>
</evidence>
<dbReference type="FunFam" id="3.40.1110.10:FF:000087">
    <property type="entry name" value="Phospholipid-transporting ATPase"/>
    <property type="match status" value="1"/>
</dbReference>
<dbReference type="Proteomes" id="UP000237144">
    <property type="component" value="Unassembled WGS sequence"/>
</dbReference>
<evidence type="ECO:0000313" key="22">
    <source>
        <dbReference type="Proteomes" id="UP000237144"/>
    </source>
</evidence>
<feature type="binding site" evidence="15">
    <location>
        <position position="1160"/>
    </location>
    <ligand>
        <name>ATP</name>
        <dbReference type="ChEBI" id="CHEBI:30616"/>
    </ligand>
</feature>
<evidence type="ECO:0000256" key="8">
    <source>
        <dbReference type="ARBA" id="ARBA00022842"/>
    </source>
</evidence>
<feature type="region of interest" description="Disordered" evidence="18">
    <location>
        <begin position="1478"/>
        <end position="1605"/>
    </location>
</feature>
<sequence>MPATPIPRKKGPQNAFTRGLAKMTNFDLTKVFSRPYRNPYPREVLVNVPVPPEAFTTGPKVPLPGFSRTIKDSKGEVIRKEPRGLGTKVVPAPGWTFVSNQVLTSKYNLITFVPRNLLEQFRRIANIFFLSAFRDSYWVWPTRKLTSVRATVLVILQFFPRFTTVSPGLSALPLIVVIFITACKDGYEDLKRHQSDRAINNIKVIALRGTFHNQNVTLPKSRTFGLPVFMRQWFSKRKLVNEAKGEEREAEKGDLPRRKSFWGKRTLRRPGKKALKEDAEKSKARSDEEIAADLALPGGGPNNDKGLADLEAPQIAPGGGTVQSARARSATVGTKGSSKSGGKGGRSRSGTTSGAGYEAPLPDKHARLEGDYYADDAEAAEHFVGPTDTPGKPRVEQQPGSSTRHPPLPHAPHLLGSRYDRPTWVKESWEDLRVGDFVRLHGDESVPADLIVCATSEEENVCYVETKNLDGETNLKSRSAVPELTHLRTSTAIAQDAHFVIRAEPPDVNMFTYNAAVELHDGQVGKDGKPLKCPVNMNTMLLRGTVVRNTEWVIGVVCMTGKDSKIVMNSGNTPSKRSKVERLMNPMVFLNLFLLALMTVMCAIVDHFLEKSQYPQGAYWLYGDNRSGDNPSINGLITWANALIAFQNIVPISLYISIEFTRLVQAAYIWGDDDMKGNHRRTTARSWNLSDDLGQIEYIFSDKTGTLTQNAMIFRQCSIAGKVYLGDEHAQGSESTAEYPADKPVSSSSSAGGDSSTQHSPVDGGAKVKLSDQVLAPFHDARIEADLAARDSPQARGIYNFFMNLALCHTVLTSEEDGMISYKAQSPDEAALVQAAADVGFVFLGRDKDVLRVQTPHDDDVVEFQLLNVLEFNSSRKRMSVVIRKISEGPGQDELILLTKGADNVIFERLKPSNSELKRETDKHLEDFANEGLRTLCLAWKPLDEEVYEDWDRRYHDATTLIEHREEEIERVSDELERGLDLLGATAIEDRLQDGVPEAIADLKRAGIKIWVATGDKLETAIAIAKTCNLLSRDMNLIVVKGGAYGEPKSAYSQLRTALERFFDGDGLADQLEHQPPDAGARPAMPRSSQSGRGSFQALRRTVSGVSGMSDIIGEDNGQRPGGYGLVIDGASLRHAFEEPYTKDLLLELATRCRAVVCCRTSPLQKALIVRLVKDGLGSMCLAIGDGANDVSMIQAADIGVGVAGEEGLQAVNSSDYAMGQFRFLKRLLLVHGSWSYLRNSNMIVNFFYKEIIGVGVLFWFQFYCAYSATTVYEYTYLLFWNVFWTLVPVIFIGIFDRHVGERVLMAIPELYETGRRGKRFGLIRFCIYMLDGVYQSVVIYFFLYYTYNTTTSGQNGYDVGLYEFSTVMAVAAVIAANMYNGFNTYSWNWWVLAGVLIGPVLIILYTAVYSAFKPSLIWTFVWGNNTFLWPSAYWWLGLVFTIILSLAPRYLYRFIKEFYFADDTDILRQIEKSDPHHDWVHDPNMPQPAVEPGHFEPAAAPTPDSASASVPIISRPSGDPGSYQLGRIRTEQSLTHDLSTGRSRLGTGSRYGFDEGVQLDVTRYTSRGSDRSLPARTRSRKGLHLNPFARSPDKKPSRTGTLTSRLVPSRLRLGHSRDIHEHVDEVDALPDTAPVPATTLLPPLAATDGHQPVEGADPQTPGTVGKLA</sequence>
<evidence type="ECO:0000256" key="7">
    <source>
        <dbReference type="ARBA" id="ARBA00022840"/>
    </source>
</evidence>
<name>A0A2S5B0D7_9BASI</name>
<feature type="binding site" evidence="15">
    <location>
        <position position="1015"/>
    </location>
    <ligand>
        <name>ATP</name>
        <dbReference type="ChEBI" id="CHEBI:30616"/>
    </ligand>
</feature>
<feature type="region of interest" description="Disordered" evidence="18">
    <location>
        <begin position="244"/>
        <end position="364"/>
    </location>
</feature>
<feature type="binding site" evidence="16">
    <location>
        <position position="1186"/>
    </location>
    <ligand>
        <name>Mg(2+)</name>
        <dbReference type="ChEBI" id="CHEBI:18420"/>
    </ligand>
</feature>
<comment type="catalytic activity">
    <reaction evidence="13">
        <text>a 1,2-diacyl-sn-glycero-3-phosphoethanolamine(out) + ATP + H2O = a 1,2-diacyl-sn-glycero-3-phosphoethanolamine(in) + ADP + phosphate + H(+)</text>
        <dbReference type="Rhea" id="RHEA:66132"/>
        <dbReference type="ChEBI" id="CHEBI:15377"/>
        <dbReference type="ChEBI" id="CHEBI:15378"/>
        <dbReference type="ChEBI" id="CHEBI:30616"/>
        <dbReference type="ChEBI" id="CHEBI:43474"/>
        <dbReference type="ChEBI" id="CHEBI:64612"/>
        <dbReference type="ChEBI" id="CHEBI:456216"/>
    </reaction>
    <physiologicalReaction direction="left-to-right" evidence="13">
        <dbReference type="Rhea" id="RHEA:66133"/>
    </physiologicalReaction>
</comment>
<feature type="transmembrane region" description="Helical" evidence="17">
    <location>
        <begin position="1390"/>
        <end position="1413"/>
    </location>
</feature>
<dbReference type="Pfam" id="PF16212">
    <property type="entry name" value="PhoLip_ATPase_C"/>
    <property type="match status" value="1"/>
</dbReference>
<dbReference type="SUPFAM" id="SSF81660">
    <property type="entry name" value="Metal cation-transporting ATPase, ATP-binding domain N"/>
    <property type="match status" value="1"/>
</dbReference>
<dbReference type="NCBIfam" id="TIGR01494">
    <property type="entry name" value="ATPase_P-type"/>
    <property type="match status" value="1"/>
</dbReference>
<dbReference type="SFLD" id="SFLDG00002">
    <property type="entry name" value="C1.7:_P-type_atpase_like"/>
    <property type="match status" value="1"/>
</dbReference>
<dbReference type="PANTHER" id="PTHR24092">
    <property type="entry name" value="PROBABLE PHOSPHOLIPID-TRANSPORTING ATPASE"/>
    <property type="match status" value="1"/>
</dbReference>
<keyword evidence="4 17" id="KW-0812">Transmembrane</keyword>
<keyword evidence="9 17" id="KW-1278">Translocase</keyword>
<dbReference type="PROSITE" id="PS00154">
    <property type="entry name" value="ATPASE_E1_E2"/>
    <property type="match status" value="1"/>
</dbReference>
<dbReference type="SFLD" id="SFLDF00027">
    <property type="entry name" value="p-type_atpase"/>
    <property type="match status" value="1"/>
</dbReference>
<feature type="binding site" evidence="15">
    <location>
        <position position="1166"/>
    </location>
    <ligand>
        <name>ATP</name>
        <dbReference type="ChEBI" id="CHEBI:30616"/>
    </ligand>
</feature>
<feature type="binding site" evidence="15">
    <location>
        <position position="934"/>
    </location>
    <ligand>
        <name>ATP</name>
        <dbReference type="ChEBI" id="CHEBI:30616"/>
    </ligand>
</feature>
<reference evidence="21 22" key="1">
    <citation type="journal article" date="2018" name="Front. Microbiol.">
        <title>Prospects for Fungal Bioremediation of Acidic Radioactive Waste Sites: Characterization and Genome Sequence of Rhodotorula taiwanensis MD1149.</title>
        <authorList>
            <person name="Tkavc R."/>
            <person name="Matrosova V.Y."/>
            <person name="Grichenko O.E."/>
            <person name="Gostincar C."/>
            <person name="Volpe R.P."/>
            <person name="Klimenkova P."/>
            <person name="Gaidamakova E.K."/>
            <person name="Zhou C.E."/>
            <person name="Stewart B.J."/>
            <person name="Lyman M.G."/>
            <person name="Malfatti S.A."/>
            <person name="Rubinfeld B."/>
            <person name="Courtot M."/>
            <person name="Singh J."/>
            <person name="Dalgard C.L."/>
            <person name="Hamilton T."/>
            <person name="Frey K.G."/>
            <person name="Gunde-Cimerman N."/>
            <person name="Dugan L."/>
            <person name="Daly M.J."/>
        </authorList>
    </citation>
    <scope>NUCLEOTIDE SEQUENCE [LARGE SCALE GENOMIC DNA]</scope>
    <source>
        <strain evidence="21 22">MD1149</strain>
    </source>
</reference>
<feature type="transmembrane region" description="Helical" evidence="17">
    <location>
        <begin position="160"/>
        <end position="183"/>
    </location>
</feature>